<dbReference type="InterPro" id="IPR028098">
    <property type="entry name" value="Glyco_trans_4-like_N"/>
</dbReference>
<evidence type="ECO:0000313" key="6">
    <source>
        <dbReference type="Proteomes" id="UP000308018"/>
    </source>
</evidence>
<dbReference type="SUPFAM" id="SSF53756">
    <property type="entry name" value="UDP-Glycosyltransferase/glycogen phosphorylase"/>
    <property type="match status" value="2"/>
</dbReference>
<evidence type="ECO:0000256" key="1">
    <source>
        <dbReference type="SAM" id="Coils"/>
    </source>
</evidence>
<comment type="caution">
    <text evidence="5">The sequence shown here is derived from an EMBL/GenBank/DDBJ whole genome shotgun (WGS) entry which is preliminary data.</text>
</comment>
<feature type="domain" description="Glycosyl transferase family 1" evidence="2">
    <location>
        <begin position="1028"/>
        <end position="1178"/>
    </location>
</feature>
<dbReference type="InterPro" id="IPR050834">
    <property type="entry name" value="Glycosyltransf_2"/>
</dbReference>
<feature type="coiled-coil region" evidence="1">
    <location>
        <begin position="332"/>
        <end position="359"/>
    </location>
</feature>
<keyword evidence="1" id="KW-0175">Coiled coil</keyword>
<evidence type="ECO:0000313" key="5">
    <source>
        <dbReference type="EMBL" id="TKG28700.1"/>
    </source>
</evidence>
<dbReference type="InterPro" id="IPR001173">
    <property type="entry name" value="Glyco_trans_2-like"/>
</dbReference>
<dbReference type="PANTHER" id="PTHR43685">
    <property type="entry name" value="GLYCOSYLTRANSFERASE"/>
    <property type="match status" value="1"/>
</dbReference>
<protein>
    <submittedName>
        <fullName evidence="5">Glycosyltransferase</fullName>
    </submittedName>
</protein>
<dbReference type="GO" id="GO:0016757">
    <property type="term" value="F:glycosyltransferase activity"/>
    <property type="evidence" value="ECO:0007669"/>
    <property type="project" value="InterPro"/>
</dbReference>
<feature type="domain" description="Glycosyltransferase 2-like" evidence="3">
    <location>
        <begin position="10"/>
        <end position="177"/>
    </location>
</feature>
<feature type="domain" description="Glycosyltransferase subfamily 4-like N-terminal" evidence="4">
    <location>
        <begin position="825"/>
        <end position="1019"/>
    </location>
</feature>
<evidence type="ECO:0000259" key="3">
    <source>
        <dbReference type="Pfam" id="PF00535"/>
    </source>
</evidence>
<dbReference type="Pfam" id="PF13439">
    <property type="entry name" value="Glyco_transf_4"/>
    <property type="match status" value="1"/>
</dbReference>
<proteinExistence type="predicted"/>
<dbReference type="InterPro" id="IPR001296">
    <property type="entry name" value="Glyco_trans_1"/>
</dbReference>
<dbReference type="EMBL" id="SYVV01000039">
    <property type="protein sequence ID" value="TKG28700.1"/>
    <property type="molecule type" value="Genomic_DNA"/>
</dbReference>
<gene>
    <name evidence="5" type="ORF">FC057_21135</name>
</gene>
<dbReference type="Pfam" id="PF00535">
    <property type="entry name" value="Glycos_transf_2"/>
    <property type="match status" value="1"/>
</dbReference>
<dbReference type="SUPFAM" id="SSF53448">
    <property type="entry name" value="Nucleotide-diphospho-sugar transferases"/>
    <property type="match status" value="1"/>
</dbReference>
<dbReference type="PANTHER" id="PTHR43685:SF11">
    <property type="entry name" value="GLYCOSYLTRANSFERASE TAGX-RELATED"/>
    <property type="match status" value="1"/>
</dbReference>
<dbReference type="Pfam" id="PF00534">
    <property type="entry name" value="Glycos_transf_1"/>
    <property type="match status" value="1"/>
</dbReference>
<evidence type="ECO:0000259" key="4">
    <source>
        <dbReference type="Pfam" id="PF13439"/>
    </source>
</evidence>
<dbReference type="InterPro" id="IPR029044">
    <property type="entry name" value="Nucleotide-diphossugar_trans"/>
</dbReference>
<dbReference type="Proteomes" id="UP000308018">
    <property type="component" value="Unassembled WGS sequence"/>
</dbReference>
<evidence type="ECO:0000259" key="2">
    <source>
        <dbReference type="Pfam" id="PF00534"/>
    </source>
</evidence>
<reference evidence="5 6" key="1">
    <citation type="submission" date="2019-04" db="EMBL/GenBank/DDBJ databases">
        <title>A reverse ecology approach based on a biological definition of microbial populations.</title>
        <authorList>
            <person name="Arevalo P."/>
            <person name="Vaninsberghe D."/>
            <person name="Elsherbini J."/>
            <person name="Gore J."/>
            <person name="Polz M."/>
        </authorList>
    </citation>
    <scope>NUCLEOTIDE SEQUENCE [LARGE SCALE GENOMIC DNA]</scope>
    <source>
        <strain evidence="5 6">10N.222.45.A8</strain>
    </source>
</reference>
<organism evidence="5 6">
    <name type="scientific">Vibrio tasmaniensis</name>
    <dbReference type="NCBI Taxonomy" id="212663"/>
    <lineage>
        <taxon>Bacteria</taxon>
        <taxon>Pseudomonadati</taxon>
        <taxon>Pseudomonadota</taxon>
        <taxon>Gammaproteobacteria</taxon>
        <taxon>Vibrionales</taxon>
        <taxon>Vibrionaceae</taxon>
        <taxon>Vibrio</taxon>
    </lineage>
</organism>
<name>A0AB38NNU2_9VIBR</name>
<accession>A0AB38NNU2</accession>
<dbReference type="Gene3D" id="3.40.50.2000">
    <property type="entry name" value="Glycogen Phosphorylase B"/>
    <property type="match status" value="3"/>
</dbReference>
<dbReference type="Pfam" id="PF13692">
    <property type="entry name" value="Glyco_trans_1_4"/>
    <property type="match status" value="1"/>
</dbReference>
<dbReference type="AlphaFoldDB" id="A0AB38NNU2"/>
<dbReference type="RefSeq" id="WP_083784128.1">
    <property type="nucleotide sequence ID" value="NZ_MDBP01000031.1"/>
</dbReference>
<dbReference type="Gene3D" id="3.90.550.10">
    <property type="entry name" value="Spore Coat Polysaccharide Biosynthesis Protein SpsA, Chain A"/>
    <property type="match status" value="1"/>
</dbReference>
<sequence>MNESSLPLISICMVTYNHENYISDSIESCLSQTYKNFELIIVDNNSTDGTVEIVRNYESESNKIKLIALDNNTFPSHASNLAIRSAKGVYITLLSGDDLYYNNKLAMQLKLMLESGARFSFTWVDTIDDEKNICGHELSKIFNKDFNSLEIKKHFIDCGNMLCATSAMLHRGIFEEYGYFDERLLQLQDYDMWLRLSSTEDITLLNHKLSAYRVRGDGENLSLAINDSKFFRSEYEQFRVERRFLDFDLEVLSSVVCSKCSDSSKYHKLHDYLISIGKFASAKAILDEFYTRIGANINFPSDNYSKFFDLYSRSDFFRSKVLDEVSILTGKNSSLNHKVELLEEQVNALDSTVNRLSAIENSTTWRAVQPIISVLIKLKRAKSLVLYLPRIIRQKGLRNTLKYAFQVFKSGGLRTLVHTALNNSARGHVHSLTERDFINKPSVLAHEVCLNSVTIIAELSIQQCTKYRVTQKKEMLELLGFKCEVVSWTDYYQSRTSISHSSVVIFYRVPSTDTVLALIEECKRLNVKTFWEVDDLIFNEAILAESKTVSDLSSEVRTQVLEGANSYKQALLACDMAIASTSGLAESMNAEGVENVFILENCLDSETLQLANEILKSSEKKQKIDNKIRIVYGSGTSTHNIDFEEAASSIAKVLRENSQVIFRIIGLLELPSSFDGLDAQVERFELCSYSEYLRLLSECDISIAPLEKYIFNEAKSNIKYIEASIVKLPSVSSPLSAFIDVIDDGVNGYIASDQVEWFDKLTKLVCCEQTRQDMAINANTTVLARYNTESIANTQLMPIVRDYSCIKTKPRIVVFNVFYSPRSFGGATIVTEQINKLLQKHKGYEVYVVTTLPVDDALRAYEPVRYEVEGVTVFGVPVPNEDMELYNNKSIVKPVAKILEVVKPDLAHAHCLQGLGIGALQSCIDKNINYIVTVHDAWWLCYKQFMIDSKGEFCGQDKIDLSKCKNCTDNQKTPSLRDAELRHYLKNACEVLAPSSYTAELHDLNNMHPKPLTVDRNGILMPKASIVKKFDGSITFGYVGGNTPIKGSDLVLKAFSNVNNSKAFLKIVDNMINLGHKSYPDHVVSSINNCTIVPGYNQNNIDDFFESIDVLLFPSRCKESFGLTVREAIARNVWVITTDSGGVTECIIEGENGNVIPFSSDSKKLENAINNVITHYEKLKLGDDVDLPKDSIAYFSDQVDNLDGIYKSYL</sequence>
<dbReference type="CDD" id="cd03823">
    <property type="entry name" value="GT4_ExpE7-like"/>
    <property type="match status" value="1"/>
</dbReference>